<dbReference type="InterPro" id="IPR002192">
    <property type="entry name" value="PPDK_AMP/ATP-bd"/>
</dbReference>
<sequence length="906" mass="98168">MNERGDTPETRFAISLADDDATKLSVTGGKGATLARLIAADFPVPSGFCATTAVYHTLTDTPEIRAAIESLEALAPEETEAIADGSSEVRSKIQSRTLPDTVRHAVTEELDTPDGDTYAVRSSATAEDLPTASFAGQHETFLGVSDGEPVFDRLRDCLASLFTERAVAYRLRNDIAHSEVAMAVVIQEMVDPAVAGVLFTADPVTGNRHVASVDANYGLGETVVSGEVSPDNARIDRRTREILAYEVGEKRYALRSDAGGNGTEPVALDSEKQATRVLSDAQLRRLVALGGQVEDLLGTPQDIEWALVEGDFVLLQSRPITSLFPLPEPAPDDDRLHVYFSIGHQQAMAEALPPLVVDWWRELLNNTAARVRSGNTEAPWAVEAGHRVYIDITPLLRFGPLKRGIPVGIAAANEPAAAALQGLLTGRSEAFPAHGRVTTIRSVGRVLRRGAPKLVPHLLRASGRFIRVFVSGPPEPRREQARIEAWGEELASRIREPETVAERVRAAFQRSDLLTVLSRLLPRIGPLLVASLLAQKTLERLFPDADTDLDASSKGLENELVTRMNQRLGDLADLAREHSEVREALRKEASLADISEGEGGQAFGNALSEFLDEFGHRASGEIDLSRPRWNDNPATLIRTIRSNLAGTDPGTHRAHLQHLERNAAAAATRLEARADHGVLGPVRKAVVRRLIRAYRGGIQFREYPKQGVAHLFTAVHEVISDAGAALAADGRLDGPEDVWYLRKEELFAALAEDAPIDADIDARRRAYERDRKKTAPPILTSEGEAPAATMEPERTEGVLSGTPVSSGVVEGPARVIRDPSSESLEKGEILVAPTTDPGWTPLFLNAAGLVMEVGGRMTHGALVAREYGIPAVASVSNATEEIRTGERIRLDGKRGTVELLDRSERY</sequence>
<dbReference type="EMBL" id="AOLO01000012">
    <property type="protein sequence ID" value="ELZ99210.1"/>
    <property type="molecule type" value="Genomic_DNA"/>
</dbReference>
<dbReference type="Proteomes" id="UP000011603">
    <property type="component" value="Unassembled WGS sequence"/>
</dbReference>
<dbReference type="Proteomes" id="UP000006469">
    <property type="component" value="Chromosome"/>
</dbReference>
<feature type="domain" description="PEP-utilising enzyme mobile" evidence="2">
    <location>
        <begin position="825"/>
        <end position="895"/>
    </location>
</feature>
<keyword evidence="4" id="KW-0808">Transferase</keyword>
<dbReference type="Proteomes" id="UP000299011">
    <property type="component" value="Chromosome"/>
</dbReference>
<evidence type="ECO:0000313" key="5">
    <source>
        <dbReference type="EMBL" id="AHZ23722.1"/>
    </source>
</evidence>
<evidence type="ECO:0000256" key="1">
    <source>
        <dbReference type="SAM" id="MobiDB-lite"/>
    </source>
</evidence>
<feature type="domain" description="Pyruvate phosphate dikinase AMP/ATP-binding" evidence="3">
    <location>
        <begin position="27"/>
        <end position="322"/>
    </location>
</feature>
<dbReference type="Pfam" id="PF01326">
    <property type="entry name" value="PPDK_N"/>
    <property type="match status" value="1"/>
</dbReference>
<dbReference type="OrthoDB" id="23397at2157"/>
<reference evidence="4" key="1">
    <citation type="journal article" date="2012" name="Appl. Environ. Microbiol.">
        <title>Identification of the haloarchaeal phasin (PhaP) that functions in polyhydroxyalkanoate accumulation and granule formation in Haloferax mediterranei.</title>
        <authorList>
            <person name="Cai S."/>
            <person name="Cai L."/>
            <person name="Liu H."/>
            <person name="Liu X."/>
            <person name="Han J."/>
            <person name="Zhou J."/>
            <person name="Xiang H."/>
        </authorList>
    </citation>
    <scope>NUCLEOTIDE SEQUENCE</scope>
    <source>
        <strain evidence="4">CGMCC 1.2087</strain>
    </source>
</reference>
<dbReference type="Gene3D" id="3.30.1490.20">
    <property type="entry name" value="ATP-grasp fold, A domain"/>
    <property type="match status" value="1"/>
</dbReference>
<dbReference type="HOGENOM" id="CLU_005950_0_0_2"/>
<dbReference type="EMBL" id="CP007551">
    <property type="protein sequence ID" value="AHZ23722.1"/>
    <property type="molecule type" value="Genomic_DNA"/>
</dbReference>
<dbReference type="PANTHER" id="PTHR43615">
    <property type="entry name" value="PHOSPHOENOLPYRUVATE SYNTHASE-RELATED"/>
    <property type="match status" value="1"/>
</dbReference>
<evidence type="ECO:0000313" key="11">
    <source>
        <dbReference type="Proteomes" id="UP000299011"/>
    </source>
</evidence>
<proteinExistence type="predicted"/>
<dbReference type="EC" id="2.7.9.2" evidence="4"/>
<gene>
    <name evidence="4" type="primary">pps2</name>
    <name evidence="4" type="ordered locus">HFX_2676</name>
    <name evidence="5" type="ORF">BM92_14195</name>
    <name evidence="6" type="ORF">C439_15164</name>
    <name evidence="7" type="ORF">E6P09_13385</name>
</gene>
<dbReference type="Pfam" id="PF00391">
    <property type="entry name" value="PEP-utilizers"/>
    <property type="match status" value="1"/>
</dbReference>
<keyword evidence="5" id="KW-0670">Pyruvate</keyword>
<dbReference type="SUPFAM" id="SSF56059">
    <property type="entry name" value="Glutathione synthetase ATP-binding domain-like"/>
    <property type="match status" value="1"/>
</dbReference>
<keyword evidence="5" id="KW-0418">Kinase</keyword>
<accession>I3R7Z4</accession>
<reference evidence="4" key="5">
    <citation type="submission" date="2014-05" db="EMBL/GenBank/DDBJ databases">
        <authorList>
            <person name="Wang L."/>
            <person name="Yang H."/>
            <person name="Xiang H."/>
        </authorList>
    </citation>
    <scope>NUCLEOTIDE SEQUENCE</scope>
    <source>
        <strain evidence="4">CGMCC 1.2087</strain>
    </source>
</reference>
<dbReference type="AlphaFoldDB" id="I3R7Z4"/>
<name>I3R7Z4_HALMT</name>
<dbReference type="Gene3D" id="3.30.470.20">
    <property type="entry name" value="ATP-grasp fold, B domain"/>
    <property type="match status" value="1"/>
</dbReference>
<evidence type="ECO:0000313" key="9">
    <source>
        <dbReference type="Proteomes" id="UP000011603"/>
    </source>
</evidence>
<evidence type="ECO:0000259" key="2">
    <source>
        <dbReference type="Pfam" id="PF00391"/>
    </source>
</evidence>
<reference evidence="5 10" key="4">
    <citation type="submission" date="2014-04" db="EMBL/GenBank/DDBJ databases">
        <title>Transcriptional profiles of Haloferax mediterranei on the basis of nitrogen availability.</title>
        <authorList>
            <person name="Bautista V."/>
        </authorList>
    </citation>
    <scope>NUCLEOTIDE SEQUENCE [LARGE SCALE GENOMIC DNA]</scope>
    <source>
        <strain evidence="5">ATCC 33500</strain>
        <strain evidence="10">ATCC 33500 / DSM 1411 / JCM 8866 / NBRC 14739 / NCIMB 2177 / R-4</strain>
    </source>
</reference>
<evidence type="ECO:0000313" key="6">
    <source>
        <dbReference type="EMBL" id="ELZ99210.1"/>
    </source>
</evidence>
<dbReference type="eggNOG" id="arCOG01114">
    <property type="taxonomic scope" value="Archaea"/>
</dbReference>
<dbReference type="GeneID" id="40157428"/>
<evidence type="ECO:0000313" key="4">
    <source>
        <dbReference type="EMBL" id="AFK20354.1"/>
    </source>
</evidence>
<organism evidence="4 8">
    <name type="scientific">Haloferax mediterranei (strain ATCC 33500 / DSM 1411 / JCM 8866 / NBRC 14739 / NCIMB 2177 / R-4)</name>
    <name type="common">Halobacterium mediterranei</name>
    <dbReference type="NCBI Taxonomy" id="523841"/>
    <lineage>
        <taxon>Archaea</taxon>
        <taxon>Methanobacteriati</taxon>
        <taxon>Methanobacteriota</taxon>
        <taxon>Stenosarchaea group</taxon>
        <taxon>Halobacteria</taxon>
        <taxon>Halobacteriales</taxon>
        <taxon>Haloferacaceae</taxon>
        <taxon>Haloferax</taxon>
    </lineage>
</organism>
<dbReference type="InterPro" id="IPR051549">
    <property type="entry name" value="PEP_Utilizing_Enz"/>
</dbReference>
<dbReference type="InterPro" id="IPR036637">
    <property type="entry name" value="Phosphohistidine_dom_sf"/>
</dbReference>
<reference evidence="4 8" key="2">
    <citation type="journal article" date="2012" name="J. Bacteriol.">
        <title>Complete genome sequence of the metabolically versatile halophilic archaeon Haloferax mediterranei, a poly(3-hydroxybutyrate-co-3-hydroxyvalerate) producer.</title>
        <authorList>
            <person name="Han J."/>
            <person name="Zhang F."/>
            <person name="Hou J."/>
            <person name="Liu X."/>
            <person name="Li M."/>
            <person name="Liu H."/>
            <person name="Cai L."/>
            <person name="Zhang B."/>
            <person name="Chen Y."/>
            <person name="Zhou J."/>
            <person name="Hu S."/>
            <person name="Xiang H."/>
        </authorList>
    </citation>
    <scope>NUCLEOTIDE SEQUENCE [LARGE SCALE GENOMIC DNA]</scope>
    <source>
        <strain evidence="8">ATCC 33500 / DSM 1411 / JCM 8866 / NBRC 14739 / NCIMB 2177 / R-4</strain>
        <strain evidence="4">CGMCC 1.2087</strain>
    </source>
</reference>
<feature type="region of interest" description="Disordered" evidence="1">
    <location>
        <begin position="768"/>
        <end position="806"/>
    </location>
</feature>
<dbReference type="GO" id="GO:0005524">
    <property type="term" value="F:ATP binding"/>
    <property type="evidence" value="ECO:0007669"/>
    <property type="project" value="InterPro"/>
</dbReference>
<dbReference type="GO" id="GO:0008986">
    <property type="term" value="F:pyruvate, water dikinase activity"/>
    <property type="evidence" value="ECO:0007669"/>
    <property type="project" value="UniProtKB-EC"/>
</dbReference>
<dbReference type="STRING" id="523841.HFX_2676"/>
<dbReference type="Gene3D" id="3.50.30.10">
    <property type="entry name" value="Phosphohistidine domain"/>
    <property type="match status" value="1"/>
</dbReference>
<dbReference type="KEGG" id="hme:HFX_2676"/>
<reference evidence="6 9" key="3">
    <citation type="journal article" date="2014" name="PLoS Genet.">
        <title>Phylogenetically driven sequencing of extremely halophilic archaea reveals strategies for static and dynamic osmo-response.</title>
        <authorList>
            <person name="Becker E.A."/>
            <person name="Seitzer P.M."/>
            <person name="Tritt A."/>
            <person name="Larsen D."/>
            <person name="Krusor M."/>
            <person name="Yao A.I."/>
            <person name="Wu D."/>
            <person name="Madern D."/>
            <person name="Eisen J.A."/>
            <person name="Darling A.E."/>
            <person name="Facciotti M.T."/>
        </authorList>
    </citation>
    <scope>NUCLEOTIDE SEQUENCE [LARGE SCALE GENOMIC DNA]</scope>
    <source>
        <strain evidence="6">ATCC 33500</strain>
        <strain evidence="9">ATCC 33500 / DSM 1411 / JCM 8866 / NBRC 14739 / NCIMB 2177 / R-4</strain>
    </source>
</reference>
<dbReference type="RefSeq" id="WP_004060156.1">
    <property type="nucleotide sequence ID" value="NC_017941.2"/>
</dbReference>
<evidence type="ECO:0000259" key="3">
    <source>
        <dbReference type="Pfam" id="PF01326"/>
    </source>
</evidence>
<dbReference type="PaxDb" id="523841-HFX_2676"/>
<dbReference type="Proteomes" id="UP000027075">
    <property type="component" value="Chromosome"/>
</dbReference>
<evidence type="ECO:0000313" key="8">
    <source>
        <dbReference type="Proteomes" id="UP000006469"/>
    </source>
</evidence>
<dbReference type="InterPro" id="IPR013815">
    <property type="entry name" value="ATP_grasp_subdomain_1"/>
</dbReference>
<dbReference type="SUPFAM" id="SSF52009">
    <property type="entry name" value="Phosphohistidine domain"/>
    <property type="match status" value="1"/>
</dbReference>
<keyword evidence="9" id="KW-1185">Reference proteome</keyword>
<dbReference type="PATRIC" id="fig|523841.21.peg.3060"/>
<protein>
    <submittedName>
        <fullName evidence="5">Phosphoenolpyruvate protein kinase</fullName>
    </submittedName>
    <submittedName>
        <fullName evidence="4">Phosphoenolpyruvate synthase / pyruvate, water dikinase</fullName>
        <ecNumber evidence="4">2.7.9.2</ecNumber>
    </submittedName>
</protein>
<evidence type="ECO:0000313" key="7">
    <source>
        <dbReference type="EMBL" id="QCQ76212.1"/>
    </source>
</evidence>
<dbReference type="SMR" id="I3R7Z4"/>
<evidence type="ECO:0000313" key="10">
    <source>
        <dbReference type="Proteomes" id="UP000027075"/>
    </source>
</evidence>
<dbReference type="EMBL" id="CP039139">
    <property type="protein sequence ID" value="QCQ76212.1"/>
    <property type="molecule type" value="Genomic_DNA"/>
</dbReference>
<reference evidence="7 11" key="6">
    <citation type="submission" date="2019-04" db="EMBL/GenBank/DDBJ databases">
        <title>Methylomes of two halophilic Archaea, Haloarcula marismortui and Haloferax mediterranei.</title>
        <authorList>
            <person name="DasSarma S."/>
            <person name="DasSarma P."/>
            <person name="DasSarma S."/>
            <person name="Fomenkov A."/>
            <person name="Vincze T."/>
            <person name="Anton B.P."/>
            <person name="Roberts R.J."/>
        </authorList>
    </citation>
    <scope>NUCLEOTIDE SEQUENCE [LARGE SCALE GENOMIC DNA]</scope>
    <source>
        <strain evidence="7">ATCC 33500</strain>
        <strain evidence="11">ATCC 33500 / DSM 1411 / JCM 8866 / NBRC 14739 / NCIMB 2177 / R-4</strain>
    </source>
</reference>
<dbReference type="PANTHER" id="PTHR43615:SF1">
    <property type="entry name" value="PPDK_N DOMAIN-CONTAINING PROTEIN"/>
    <property type="match status" value="1"/>
</dbReference>
<dbReference type="InterPro" id="IPR008279">
    <property type="entry name" value="PEP-util_enz_mobile_dom"/>
</dbReference>
<dbReference type="EMBL" id="CP001868">
    <property type="protein sequence ID" value="AFK20354.1"/>
    <property type="molecule type" value="Genomic_DNA"/>
</dbReference>